<evidence type="ECO:0000256" key="1">
    <source>
        <dbReference type="ARBA" id="ARBA00004370"/>
    </source>
</evidence>
<comment type="similarity">
    <text evidence="2">Belongs to the transpeptidase family.</text>
</comment>
<dbReference type="Gene3D" id="3.40.710.10">
    <property type="entry name" value="DD-peptidase/beta-lactamase superfamily"/>
    <property type="match status" value="1"/>
</dbReference>
<evidence type="ECO:0000313" key="7">
    <source>
        <dbReference type="EMBL" id="QIZ72979.1"/>
    </source>
</evidence>
<dbReference type="SUPFAM" id="SSF56519">
    <property type="entry name" value="Penicillin binding protein dimerisation domain"/>
    <property type="match status" value="1"/>
</dbReference>
<dbReference type="InterPro" id="IPR005311">
    <property type="entry name" value="PBP_dimer"/>
</dbReference>
<feature type="region of interest" description="Disordered" evidence="4">
    <location>
        <begin position="1"/>
        <end position="53"/>
    </location>
</feature>
<feature type="compositionally biased region" description="Polar residues" evidence="4">
    <location>
        <begin position="68"/>
        <end position="82"/>
    </location>
</feature>
<keyword evidence="3" id="KW-0472">Membrane</keyword>
<dbReference type="GO" id="GO:0008658">
    <property type="term" value="F:penicillin binding"/>
    <property type="evidence" value="ECO:0007669"/>
    <property type="project" value="InterPro"/>
</dbReference>
<dbReference type="InterPro" id="IPR012338">
    <property type="entry name" value="Beta-lactam/transpept-like"/>
</dbReference>
<reference evidence="7 8" key="1">
    <citation type="submission" date="2020-04" db="EMBL/GenBank/DDBJ databases">
        <authorList>
            <person name="Basu S."/>
            <person name="Maruthanayagam V."/>
            <person name="Chakraborty S."/>
            <person name="Pramanik A."/>
            <person name="Mukherjee J."/>
            <person name="Brink B."/>
        </authorList>
    </citation>
    <scope>NUCLEOTIDE SEQUENCE [LARGE SCALE GENOMIC DNA]</scope>
    <source>
        <strain evidence="7 8">AP17</strain>
    </source>
</reference>
<sequence>MASRIPDHPTRFKRASRERSARTSRRRDPRSPRRRQRVQVRRATASKPAKRNGFSHLLRTAIAALAVSPSTPSRAPVPSSQRGGRPPLSRSAIWDRPRVRLSLVWGMLLLSSVGLLANLYRLQVISGGNLRQQARQQQNISLKPFVPRRPIVDRAGNVLAIDRPVYKLYAHPKLFTESVETIARSLSPILERPFAEIWELLDRGESGLVVATSISEDAADRIRQLYLDGLELEERQQRLYPYDQLAADIVGYVNDERTGQAGIEYSRQESLVPAPPLVESDRSLGGALIPDPVPGDFYRFDDLRLQLTVDLRLQRAAHQALAAQIKQWEAKRGTVIVMDARDGAILALANQPTYNPNQFYEFDLELFKNWALTDLYEPGSTFKPIAVAIALQAGAIEPDSTFYDEGRIYVDSWPISNYDYSYAGARGTVNVREILRHSSNVGMVRVVEQMELRVFYSWLQRLGIGDVTHADLPFEVASQLRSRQEFVASPVHAATASFGQGFSLTPLQLTQIHGALANGGRLVTPHVVKGLYNADGRLYWQPQRPRSRQVFSPETTHAVVSMMEDVVAEGTGKNAQISGYRIAGKTGTSQKATATGGYSDYAKIASFVGIVPADNPRYVVLAAIDEPKGGSGGMTAAPVVKSTIEALIQVEGIPPSEAIAPE</sequence>
<evidence type="ECO:0000313" key="8">
    <source>
        <dbReference type="Proteomes" id="UP000500857"/>
    </source>
</evidence>
<evidence type="ECO:0000259" key="5">
    <source>
        <dbReference type="Pfam" id="PF00905"/>
    </source>
</evidence>
<dbReference type="SUPFAM" id="SSF56601">
    <property type="entry name" value="beta-lactamase/transpeptidase-like"/>
    <property type="match status" value="1"/>
</dbReference>
<dbReference type="Pfam" id="PF03717">
    <property type="entry name" value="PBP_dimer"/>
    <property type="match status" value="1"/>
</dbReference>
<evidence type="ECO:0000256" key="3">
    <source>
        <dbReference type="ARBA" id="ARBA00023136"/>
    </source>
</evidence>
<organism evidence="7 8">
    <name type="scientific">Oxynema aestuarii AP17</name>
    <dbReference type="NCBI Taxonomy" id="2064643"/>
    <lineage>
        <taxon>Bacteria</taxon>
        <taxon>Bacillati</taxon>
        <taxon>Cyanobacteriota</taxon>
        <taxon>Cyanophyceae</taxon>
        <taxon>Oscillatoriophycideae</taxon>
        <taxon>Oscillatoriales</taxon>
        <taxon>Oscillatoriaceae</taxon>
        <taxon>Oxynema</taxon>
        <taxon>Oxynema aestuarii</taxon>
    </lineage>
</organism>
<dbReference type="GO" id="GO:0005886">
    <property type="term" value="C:plasma membrane"/>
    <property type="evidence" value="ECO:0007669"/>
    <property type="project" value="TreeGrafter"/>
</dbReference>
<gene>
    <name evidence="7" type="ORF">HCG48_22210</name>
</gene>
<dbReference type="GO" id="GO:0071555">
    <property type="term" value="P:cell wall organization"/>
    <property type="evidence" value="ECO:0007669"/>
    <property type="project" value="TreeGrafter"/>
</dbReference>
<dbReference type="InterPro" id="IPR050515">
    <property type="entry name" value="Beta-lactam/transpept"/>
</dbReference>
<feature type="domain" description="Penicillin-binding protein dimerisation" evidence="6">
    <location>
        <begin position="147"/>
        <end position="256"/>
    </location>
</feature>
<evidence type="ECO:0000256" key="2">
    <source>
        <dbReference type="ARBA" id="ARBA00007171"/>
    </source>
</evidence>
<dbReference type="PANTHER" id="PTHR30627:SF1">
    <property type="entry name" value="PEPTIDOGLYCAN D,D-TRANSPEPTIDASE FTSI"/>
    <property type="match status" value="1"/>
</dbReference>
<feature type="compositionally biased region" description="Basic residues" evidence="4">
    <location>
        <begin position="22"/>
        <end position="40"/>
    </location>
</feature>
<keyword evidence="8" id="KW-1185">Reference proteome</keyword>
<feature type="domain" description="Penicillin-binding protein transpeptidase" evidence="5">
    <location>
        <begin position="333"/>
        <end position="644"/>
    </location>
</feature>
<proteinExistence type="inferred from homology"/>
<dbReference type="Gene3D" id="3.30.450.330">
    <property type="match status" value="1"/>
</dbReference>
<accession>A0A6H1U5S5</accession>
<dbReference type="InterPro" id="IPR036138">
    <property type="entry name" value="PBP_dimer_sf"/>
</dbReference>
<dbReference type="EMBL" id="CP051167">
    <property type="protein sequence ID" value="QIZ72979.1"/>
    <property type="molecule type" value="Genomic_DNA"/>
</dbReference>
<comment type="subcellular location">
    <subcellularLocation>
        <location evidence="1">Membrane</location>
    </subcellularLocation>
</comment>
<dbReference type="Proteomes" id="UP000500857">
    <property type="component" value="Chromosome"/>
</dbReference>
<dbReference type="Pfam" id="PF00905">
    <property type="entry name" value="Transpeptidase"/>
    <property type="match status" value="1"/>
</dbReference>
<dbReference type="KEGG" id="oxy:HCG48_22210"/>
<protein>
    <submittedName>
        <fullName evidence="7">Penicillin-binding protein 2</fullName>
    </submittedName>
</protein>
<evidence type="ECO:0000256" key="4">
    <source>
        <dbReference type="SAM" id="MobiDB-lite"/>
    </source>
</evidence>
<dbReference type="RefSeq" id="WP_168571126.1">
    <property type="nucleotide sequence ID" value="NZ_CP051167.1"/>
</dbReference>
<dbReference type="AlphaFoldDB" id="A0A6H1U5S5"/>
<dbReference type="InterPro" id="IPR001460">
    <property type="entry name" value="PCN-bd_Tpept"/>
</dbReference>
<name>A0A6H1U5S5_9CYAN</name>
<evidence type="ECO:0000259" key="6">
    <source>
        <dbReference type="Pfam" id="PF03717"/>
    </source>
</evidence>
<dbReference type="PANTHER" id="PTHR30627">
    <property type="entry name" value="PEPTIDOGLYCAN D,D-TRANSPEPTIDASE"/>
    <property type="match status" value="1"/>
</dbReference>
<dbReference type="Gene3D" id="3.90.1310.10">
    <property type="entry name" value="Penicillin-binding protein 2a (Domain 2)"/>
    <property type="match status" value="1"/>
</dbReference>
<feature type="compositionally biased region" description="Basic and acidic residues" evidence="4">
    <location>
        <begin position="1"/>
        <end position="21"/>
    </location>
</feature>
<feature type="region of interest" description="Disordered" evidence="4">
    <location>
        <begin position="68"/>
        <end position="91"/>
    </location>
</feature>